<evidence type="ECO:0000259" key="5">
    <source>
        <dbReference type="PROSITE" id="PS50956"/>
    </source>
</evidence>
<dbReference type="PANTHER" id="PTHR30154:SF0">
    <property type="entry name" value="LEUCINE-RESPONSIVE REGULATORY PROTEIN"/>
    <property type="match status" value="1"/>
</dbReference>
<evidence type="ECO:0000256" key="4">
    <source>
        <dbReference type="ARBA" id="ARBA00023163"/>
    </source>
</evidence>
<dbReference type="SMART" id="SM00344">
    <property type="entry name" value="HTH_ASNC"/>
    <property type="match status" value="1"/>
</dbReference>
<comment type="caution">
    <text evidence="6">The sequence shown here is derived from an EMBL/GenBank/DDBJ whole genome shotgun (WGS) entry which is preliminary data.</text>
</comment>
<dbReference type="InterPro" id="IPR011008">
    <property type="entry name" value="Dimeric_a/b-barrel"/>
</dbReference>
<keyword evidence="2" id="KW-0238">DNA-binding</keyword>
<dbReference type="PROSITE" id="PS50956">
    <property type="entry name" value="HTH_ASNC_2"/>
    <property type="match status" value="1"/>
</dbReference>
<protein>
    <submittedName>
        <fullName evidence="6">Leucine-responsive regulatory protein</fullName>
    </submittedName>
</protein>
<name>T0Y4J6_9ZZZZ</name>
<evidence type="ECO:0000256" key="3">
    <source>
        <dbReference type="ARBA" id="ARBA00023159"/>
    </source>
</evidence>
<gene>
    <name evidence="6" type="ORF">B1A_21447</name>
</gene>
<dbReference type="GO" id="GO:0043565">
    <property type="term" value="F:sequence-specific DNA binding"/>
    <property type="evidence" value="ECO:0007669"/>
    <property type="project" value="InterPro"/>
</dbReference>
<reference evidence="6" key="2">
    <citation type="journal article" date="2014" name="ISME J.">
        <title>Microbial stratification in low pH oxic and suboxic macroscopic growths along an acid mine drainage.</title>
        <authorList>
            <person name="Mendez-Garcia C."/>
            <person name="Mesa V."/>
            <person name="Sprenger R.R."/>
            <person name="Richter M."/>
            <person name="Diez M.S."/>
            <person name="Solano J."/>
            <person name="Bargiela R."/>
            <person name="Golyshina O.V."/>
            <person name="Manteca A."/>
            <person name="Ramos J.L."/>
            <person name="Gallego J.R."/>
            <person name="Llorente I."/>
            <person name="Martins Dos Santos V.A."/>
            <person name="Jensen O.N."/>
            <person name="Pelaez A.I."/>
            <person name="Sanchez J."/>
            <person name="Ferrer M."/>
        </authorList>
    </citation>
    <scope>NUCLEOTIDE SEQUENCE</scope>
</reference>
<evidence type="ECO:0000256" key="2">
    <source>
        <dbReference type="ARBA" id="ARBA00023125"/>
    </source>
</evidence>
<sequence length="139" mass="15773">MNLTVTPTLERIRRLEAAGFITGYFARLNARRLGLGLLVYVEVTLDRTTPEAFERFKEMVATQDEIMECHMVAGGFDYLLKVRVKDMERYRRLLGETIAGIRGVQQTHSYFVMEEVKSTHRIGIPEAAPAGEAGAPQRR</sequence>
<proteinExistence type="predicted"/>
<dbReference type="Gene3D" id="3.30.70.920">
    <property type="match status" value="1"/>
</dbReference>
<dbReference type="GO" id="GO:0005829">
    <property type="term" value="C:cytosol"/>
    <property type="evidence" value="ECO:0007669"/>
    <property type="project" value="TreeGrafter"/>
</dbReference>
<dbReference type="EMBL" id="AUZX01015850">
    <property type="protein sequence ID" value="EQD27988.1"/>
    <property type="molecule type" value="Genomic_DNA"/>
</dbReference>
<dbReference type="InterPro" id="IPR019888">
    <property type="entry name" value="Tscrpt_reg_AsnC-like"/>
</dbReference>
<evidence type="ECO:0000256" key="1">
    <source>
        <dbReference type="ARBA" id="ARBA00023015"/>
    </source>
</evidence>
<feature type="domain" description="HTH asnC-type" evidence="5">
    <location>
        <begin position="1"/>
        <end position="36"/>
    </location>
</feature>
<keyword evidence="4" id="KW-0804">Transcription</keyword>
<dbReference type="PANTHER" id="PTHR30154">
    <property type="entry name" value="LEUCINE-RESPONSIVE REGULATORY PROTEIN"/>
    <property type="match status" value="1"/>
</dbReference>
<dbReference type="GO" id="GO:0043200">
    <property type="term" value="P:response to amino acid"/>
    <property type="evidence" value="ECO:0007669"/>
    <property type="project" value="TreeGrafter"/>
</dbReference>
<reference evidence="6" key="1">
    <citation type="submission" date="2013-08" db="EMBL/GenBank/DDBJ databases">
        <authorList>
            <person name="Mendez C."/>
            <person name="Richter M."/>
            <person name="Ferrer M."/>
            <person name="Sanchez J."/>
        </authorList>
    </citation>
    <scope>NUCLEOTIDE SEQUENCE</scope>
</reference>
<dbReference type="InterPro" id="IPR019887">
    <property type="entry name" value="Tscrpt_reg_AsnC/Lrp_C"/>
</dbReference>
<dbReference type="AlphaFoldDB" id="T0Y4J6"/>
<keyword evidence="1" id="KW-0805">Transcription regulation</keyword>
<dbReference type="InterPro" id="IPR000485">
    <property type="entry name" value="AsnC-type_HTH_dom"/>
</dbReference>
<organism evidence="6">
    <name type="scientific">mine drainage metagenome</name>
    <dbReference type="NCBI Taxonomy" id="410659"/>
    <lineage>
        <taxon>unclassified sequences</taxon>
        <taxon>metagenomes</taxon>
        <taxon>ecological metagenomes</taxon>
    </lineage>
</organism>
<dbReference type="Pfam" id="PF01037">
    <property type="entry name" value="AsnC_trans_reg"/>
    <property type="match status" value="1"/>
</dbReference>
<dbReference type="SUPFAM" id="SSF54909">
    <property type="entry name" value="Dimeric alpha+beta barrel"/>
    <property type="match status" value="1"/>
</dbReference>
<keyword evidence="3" id="KW-0010">Activator</keyword>
<evidence type="ECO:0000313" key="6">
    <source>
        <dbReference type="EMBL" id="EQD27988.1"/>
    </source>
</evidence>
<accession>T0Y4J6</accession>